<dbReference type="InterPro" id="IPR016040">
    <property type="entry name" value="NAD(P)-bd_dom"/>
</dbReference>
<dbReference type="InterPro" id="IPR036291">
    <property type="entry name" value="NAD(P)-bd_dom_sf"/>
</dbReference>
<dbReference type="RefSeq" id="WP_050339492.1">
    <property type="nucleotide sequence ID" value="NZ_AZCU01000009.1"/>
</dbReference>
<dbReference type="GO" id="GO:0042602">
    <property type="term" value="F:riboflavin reductase (NADPH) activity"/>
    <property type="evidence" value="ECO:0007669"/>
    <property type="project" value="TreeGrafter"/>
</dbReference>
<evidence type="ECO:0000313" key="2">
    <source>
        <dbReference type="EMBL" id="KRK24986.1"/>
    </source>
</evidence>
<evidence type="ECO:0000259" key="1">
    <source>
        <dbReference type="Pfam" id="PF13460"/>
    </source>
</evidence>
<dbReference type="Pfam" id="PF13460">
    <property type="entry name" value="NAD_binding_10"/>
    <property type="match status" value="1"/>
</dbReference>
<dbReference type="EMBL" id="AZCU01000009">
    <property type="protein sequence ID" value="KRK24986.1"/>
    <property type="molecule type" value="Genomic_DNA"/>
</dbReference>
<comment type="caution">
    <text evidence="2">The sequence shown here is derived from an EMBL/GenBank/DDBJ whole genome shotgun (WGS) entry which is preliminary data.</text>
</comment>
<dbReference type="AlphaFoldDB" id="A0A837RBN2"/>
<name>A0A837RBN2_LACPE</name>
<sequence length="214" mass="23554">MNVIILGATGQISSYLIERLLNETTVQLTLYGHHVTQRITVIDDKREHLVDGDILDEATLNQAMVGQDFVFLNTPTAEAMNATAAAMKKAGIRRLVISGTIGLYNEVGGKFGEWGKSMMAYFTNRQPERDAIAALDQDNAIDYTYVRMSMLYNNAAKTDYTLVPFGTPVTGAQVSRQAVAHFITDMVKAPTTHQNENVAIIETGSENLAKPSFY</sequence>
<feature type="domain" description="NAD(P)-binding" evidence="1">
    <location>
        <begin position="7"/>
        <end position="190"/>
    </location>
</feature>
<dbReference type="InterPro" id="IPR051606">
    <property type="entry name" value="Polyketide_Oxido-like"/>
</dbReference>
<proteinExistence type="predicted"/>
<dbReference type="GeneID" id="49394683"/>
<organism evidence="2 3">
    <name type="scientific">Lactiplantibacillus pentosus DSM 20314</name>
    <dbReference type="NCBI Taxonomy" id="1423791"/>
    <lineage>
        <taxon>Bacteria</taxon>
        <taxon>Bacillati</taxon>
        <taxon>Bacillota</taxon>
        <taxon>Bacilli</taxon>
        <taxon>Lactobacillales</taxon>
        <taxon>Lactobacillaceae</taxon>
        <taxon>Lactiplantibacillus</taxon>
    </lineage>
</organism>
<protein>
    <submittedName>
        <fullName evidence="2">Saccharopine dehydrogenase related protein</fullName>
    </submittedName>
</protein>
<evidence type="ECO:0000313" key="3">
    <source>
        <dbReference type="Proteomes" id="UP000051020"/>
    </source>
</evidence>
<gene>
    <name evidence="2" type="ORF">FD24_GL003422</name>
</gene>
<dbReference type="PANTHER" id="PTHR43355:SF2">
    <property type="entry name" value="FLAVIN REDUCTASE (NADPH)"/>
    <property type="match status" value="1"/>
</dbReference>
<accession>A0A837RBN2</accession>
<reference evidence="2 3" key="1">
    <citation type="journal article" date="2015" name="Genome Announc.">
        <title>Expanding the biotechnology potential of lactobacilli through comparative genomics of 213 strains and associated genera.</title>
        <authorList>
            <person name="Sun Z."/>
            <person name="Harris H.M."/>
            <person name="McCann A."/>
            <person name="Guo C."/>
            <person name="Argimon S."/>
            <person name="Zhang W."/>
            <person name="Yang X."/>
            <person name="Jeffery I.B."/>
            <person name="Cooney J.C."/>
            <person name="Kagawa T.F."/>
            <person name="Liu W."/>
            <person name="Song Y."/>
            <person name="Salvetti E."/>
            <person name="Wrobel A."/>
            <person name="Rasinkangas P."/>
            <person name="Parkhill J."/>
            <person name="Rea M.C."/>
            <person name="O'Sullivan O."/>
            <person name="Ritari J."/>
            <person name="Douillard F.P."/>
            <person name="Paul Ross R."/>
            <person name="Yang R."/>
            <person name="Briner A.E."/>
            <person name="Felis G.E."/>
            <person name="de Vos W.M."/>
            <person name="Barrangou R."/>
            <person name="Klaenhammer T.R."/>
            <person name="Caufield P.W."/>
            <person name="Cui Y."/>
            <person name="Zhang H."/>
            <person name="O'Toole P.W."/>
        </authorList>
    </citation>
    <scope>NUCLEOTIDE SEQUENCE [LARGE SCALE GENOMIC DNA]</scope>
    <source>
        <strain evidence="2 3">DSM 20314</strain>
    </source>
</reference>
<dbReference type="PANTHER" id="PTHR43355">
    <property type="entry name" value="FLAVIN REDUCTASE (NADPH)"/>
    <property type="match status" value="1"/>
</dbReference>
<dbReference type="SUPFAM" id="SSF51735">
    <property type="entry name" value="NAD(P)-binding Rossmann-fold domains"/>
    <property type="match status" value="1"/>
</dbReference>
<dbReference type="Gene3D" id="3.40.50.720">
    <property type="entry name" value="NAD(P)-binding Rossmann-like Domain"/>
    <property type="match status" value="1"/>
</dbReference>
<dbReference type="GO" id="GO:0004074">
    <property type="term" value="F:biliverdin reductase [NAD(P)H] activity"/>
    <property type="evidence" value="ECO:0007669"/>
    <property type="project" value="TreeGrafter"/>
</dbReference>
<dbReference type="Proteomes" id="UP000051020">
    <property type="component" value="Unassembled WGS sequence"/>
</dbReference>